<evidence type="ECO:0000256" key="3">
    <source>
        <dbReference type="ARBA" id="ARBA00022777"/>
    </source>
</evidence>
<proteinExistence type="predicted"/>
<dbReference type="PROSITE" id="PS00107">
    <property type="entry name" value="PROTEIN_KINASE_ATP"/>
    <property type="match status" value="1"/>
</dbReference>
<dbReference type="PROSITE" id="PS00108">
    <property type="entry name" value="PROTEIN_KINASE_ST"/>
    <property type="match status" value="1"/>
</dbReference>
<reference evidence="8 9" key="1">
    <citation type="journal article" date="2019" name="Int. J. Syst. Evol. Microbiol.">
        <title>The Global Catalogue of Microorganisms (GCM) 10K type strain sequencing project: providing services to taxonomists for standard genome sequencing and annotation.</title>
        <authorList>
            <consortium name="The Broad Institute Genomics Platform"/>
            <consortium name="The Broad Institute Genome Sequencing Center for Infectious Disease"/>
            <person name="Wu L."/>
            <person name="Ma J."/>
        </authorList>
    </citation>
    <scope>NUCLEOTIDE SEQUENCE [LARGE SCALE GENOMIC DNA]</scope>
    <source>
        <strain evidence="8 9">JCM 6305</strain>
    </source>
</reference>
<evidence type="ECO:0000256" key="6">
    <source>
        <dbReference type="SAM" id="MobiDB-lite"/>
    </source>
</evidence>
<dbReference type="InterPro" id="IPR000719">
    <property type="entry name" value="Prot_kinase_dom"/>
</dbReference>
<dbReference type="CDD" id="cd14014">
    <property type="entry name" value="STKc_PknB_like"/>
    <property type="match status" value="1"/>
</dbReference>
<keyword evidence="2 5" id="KW-0547">Nucleotide-binding</keyword>
<evidence type="ECO:0000259" key="7">
    <source>
        <dbReference type="PROSITE" id="PS50011"/>
    </source>
</evidence>
<feature type="compositionally biased region" description="Low complexity" evidence="6">
    <location>
        <begin position="282"/>
        <end position="298"/>
    </location>
</feature>
<dbReference type="InterPro" id="IPR008271">
    <property type="entry name" value="Ser/Thr_kinase_AS"/>
</dbReference>
<dbReference type="Gene3D" id="3.30.200.20">
    <property type="entry name" value="Phosphorylase Kinase, domain 1"/>
    <property type="match status" value="1"/>
</dbReference>
<feature type="binding site" evidence="5">
    <location>
        <position position="43"/>
    </location>
    <ligand>
        <name>ATP</name>
        <dbReference type="ChEBI" id="CHEBI:30616"/>
    </ligand>
</feature>
<sequence length="459" mass="47499">MRALEHSDPRTVGRYRLLARIGAGGMAVIYLGRSAGGRAVAVKVVHAEFARDPEFRDRFRREVAATGAVGGLYGPSLLDADPDAENPWLATEFLPSVSLREAVGDVGALPADAVWPLAAGLAEALASIHRAGVVHLDLKPANVLLTADGPRVIDFGIADRVREGPVVPRGVPAGSPGFMSPEQAAGAEVGTPSDVFSFGATLAYACTGTRPGGEGTVRVAGIADGALRGMIEDCLRSDPAARPTVPDLIDRLAPVTRHHPPSGTAWLPPAVVAEIDRRAAEAENPPTAPAAVPSTVPVGRVPSGRRPVNRRTLLAWGGAVAATGAAGVAALLPDGTRPEAGGGRPEPSTTATPAPAASSATPTPAAETRTLEFLFRGNVALTSLTYTVNGRSTTLEDVELPWRRTIEIPPLPRLGEWRIAYRHPPGEVDYRVLVDGFQVASGGGAGTHEPGKGEADGAH</sequence>
<feature type="region of interest" description="Disordered" evidence="6">
    <location>
        <begin position="280"/>
        <end position="306"/>
    </location>
</feature>
<dbReference type="EMBL" id="BAAASZ010000026">
    <property type="protein sequence ID" value="GAA2449057.1"/>
    <property type="molecule type" value="Genomic_DNA"/>
</dbReference>
<feature type="domain" description="Protein kinase" evidence="7">
    <location>
        <begin position="15"/>
        <end position="262"/>
    </location>
</feature>
<keyword evidence="4 5" id="KW-0067">ATP-binding</keyword>
<protein>
    <recommendedName>
        <fullName evidence="7">Protein kinase domain-containing protein</fullName>
    </recommendedName>
</protein>
<accession>A0ABN3K485</accession>
<name>A0ABN3K485_9ACTN</name>
<keyword evidence="3" id="KW-0418">Kinase</keyword>
<dbReference type="PANTHER" id="PTHR43289:SF34">
    <property type="entry name" value="SERINE_THREONINE-PROTEIN KINASE YBDM-RELATED"/>
    <property type="match status" value="1"/>
</dbReference>
<dbReference type="SMART" id="SM00220">
    <property type="entry name" value="S_TKc"/>
    <property type="match status" value="1"/>
</dbReference>
<dbReference type="Gene3D" id="1.10.510.10">
    <property type="entry name" value="Transferase(Phosphotransferase) domain 1"/>
    <property type="match status" value="1"/>
</dbReference>
<dbReference type="RefSeq" id="WP_344324029.1">
    <property type="nucleotide sequence ID" value="NZ_BAAASZ010000026.1"/>
</dbReference>
<gene>
    <name evidence="8" type="ORF">GCM10010405_35570</name>
</gene>
<keyword evidence="1" id="KW-0808">Transferase</keyword>
<evidence type="ECO:0000256" key="4">
    <source>
        <dbReference type="ARBA" id="ARBA00022840"/>
    </source>
</evidence>
<evidence type="ECO:0000256" key="1">
    <source>
        <dbReference type="ARBA" id="ARBA00022679"/>
    </source>
</evidence>
<feature type="compositionally biased region" description="Low complexity" evidence="6">
    <location>
        <begin position="345"/>
        <end position="365"/>
    </location>
</feature>
<dbReference type="Proteomes" id="UP001501638">
    <property type="component" value="Unassembled WGS sequence"/>
</dbReference>
<dbReference type="Pfam" id="PF00069">
    <property type="entry name" value="Pkinase"/>
    <property type="match status" value="1"/>
</dbReference>
<organism evidence="8 9">
    <name type="scientific">Streptomyces macrosporus</name>
    <dbReference type="NCBI Taxonomy" id="44032"/>
    <lineage>
        <taxon>Bacteria</taxon>
        <taxon>Bacillati</taxon>
        <taxon>Actinomycetota</taxon>
        <taxon>Actinomycetes</taxon>
        <taxon>Kitasatosporales</taxon>
        <taxon>Streptomycetaceae</taxon>
        <taxon>Streptomyces</taxon>
    </lineage>
</organism>
<evidence type="ECO:0000313" key="9">
    <source>
        <dbReference type="Proteomes" id="UP001501638"/>
    </source>
</evidence>
<dbReference type="SUPFAM" id="SSF56112">
    <property type="entry name" value="Protein kinase-like (PK-like)"/>
    <property type="match status" value="1"/>
</dbReference>
<evidence type="ECO:0000256" key="5">
    <source>
        <dbReference type="PROSITE-ProRule" id="PRU10141"/>
    </source>
</evidence>
<evidence type="ECO:0000256" key="2">
    <source>
        <dbReference type="ARBA" id="ARBA00022741"/>
    </source>
</evidence>
<dbReference type="PANTHER" id="PTHR43289">
    <property type="entry name" value="MITOGEN-ACTIVATED PROTEIN KINASE KINASE KINASE 20-RELATED"/>
    <property type="match status" value="1"/>
</dbReference>
<dbReference type="InterPro" id="IPR011009">
    <property type="entry name" value="Kinase-like_dom_sf"/>
</dbReference>
<dbReference type="PROSITE" id="PS50011">
    <property type="entry name" value="PROTEIN_KINASE_DOM"/>
    <property type="match status" value="1"/>
</dbReference>
<comment type="caution">
    <text evidence="8">The sequence shown here is derived from an EMBL/GenBank/DDBJ whole genome shotgun (WGS) entry which is preliminary data.</text>
</comment>
<feature type="region of interest" description="Disordered" evidence="6">
    <location>
        <begin position="332"/>
        <end position="365"/>
    </location>
</feature>
<keyword evidence="9" id="KW-1185">Reference proteome</keyword>
<dbReference type="InterPro" id="IPR017441">
    <property type="entry name" value="Protein_kinase_ATP_BS"/>
</dbReference>
<evidence type="ECO:0000313" key="8">
    <source>
        <dbReference type="EMBL" id="GAA2449057.1"/>
    </source>
</evidence>